<comment type="caution">
    <text evidence="1">The sequence shown here is derived from an EMBL/GenBank/DDBJ whole genome shotgun (WGS) entry which is preliminary data.</text>
</comment>
<dbReference type="GO" id="GO:0051146">
    <property type="term" value="P:striated muscle cell differentiation"/>
    <property type="evidence" value="ECO:0007669"/>
    <property type="project" value="TreeGrafter"/>
</dbReference>
<accession>A0A5N3X2G5</accession>
<dbReference type="GO" id="GO:0042383">
    <property type="term" value="C:sarcolemma"/>
    <property type="evidence" value="ECO:0007669"/>
    <property type="project" value="TreeGrafter"/>
</dbReference>
<dbReference type="Proteomes" id="UP000326062">
    <property type="component" value="Chromosome 16"/>
</dbReference>
<dbReference type="PANTHER" id="PTHR12101:SF18">
    <property type="entry name" value="POPEYE DOMAIN-CONTAINING PROTEIN 3"/>
    <property type="match status" value="1"/>
</dbReference>
<proteinExistence type="predicted"/>
<evidence type="ECO:0000313" key="1">
    <source>
        <dbReference type="EMBL" id="KAB0368300.1"/>
    </source>
</evidence>
<dbReference type="GO" id="GO:0007519">
    <property type="term" value="P:skeletal muscle tissue development"/>
    <property type="evidence" value="ECO:0007669"/>
    <property type="project" value="TreeGrafter"/>
</dbReference>
<dbReference type="EMBL" id="VCEB01000018">
    <property type="protein sequence ID" value="KAB0368300.1"/>
    <property type="molecule type" value="Genomic_DNA"/>
</dbReference>
<dbReference type="InterPro" id="IPR006916">
    <property type="entry name" value="POPDC1-3"/>
</dbReference>
<name>A0A5N3X2G5_MUNRE</name>
<evidence type="ECO:0000313" key="2">
    <source>
        <dbReference type="Proteomes" id="UP000326062"/>
    </source>
</evidence>
<dbReference type="GO" id="GO:0042391">
    <property type="term" value="P:regulation of membrane potential"/>
    <property type="evidence" value="ECO:0007669"/>
    <property type="project" value="TreeGrafter"/>
</dbReference>
<dbReference type="AlphaFoldDB" id="A0A5N3X2G5"/>
<dbReference type="GO" id="GO:0007507">
    <property type="term" value="P:heart development"/>
    <property type="evidence" value="ECO:0007669"/>
    <property type="project" value="TreeGrafter"/>
</dbReference>
<keyword evidence="2" id="KW-1185">Reference proteome</keyword>
<sequence>MNTQSAPVFYLYSLFQSVGTSLPDFRTIAMSSEVVTLEKEHCYAMHRKTSSDKLPLLVSGRRKELYLLLAQHHYISSLFLVLFGSDIDIYIGKRYHYDIWLPNFLQMSSPEMSKSSQTEHFQNSDDIVINDIKVSSFIIIKDSLHHSPKETAKYSKLSSLIFL</sequence>
<protein>
    <submittedName>
        <fullName evidence="1">Uncharacterized protein</fullName>
    </submittedName>
</protein>
<dbReference type="PANTHER" id="PTHR12101">
    <property type="entry name" value="POPEYE DOMAIN CONTAINING PROTEIN"/>
    <property type="match status" value="1"/>
</dbReference>
<gene>
    <name evidence="1" type="ORF">FD755_020066</name>
</gene>
<organism evidence="1 2">
    <name type="scientific">Muntiacus reevesi</name>
    <name type="common">Reeves' muntjac</name>
    <name type="synonym">Cervus reevesi</name>
    <dbReference type="NCBI Taxonomy" id="9886"/>
    <lineage>
        <taxon>Eukaryota</taxon>
        <taxon>Metazoa</taxon>
        <taxon>Chordata</taxon>
        <taxon>Craniata</taxon>
        <taxon>Vertebrata</taxon>
        <taxon>Euteleostomi</taxon>
        <taxon>Mammalia</taxon>
        <taxon>Eutheria</taxon>
        <taxon>Laurasiatheria</taxon>
        <taxon>Artiodactyla</taxon>
        <taxon>Ruminantia</taxon>
        <taxon>Pecora</taxon>
        <taxon>Cervidae</taxon>
        <taxon>Muntiacinae</taxon>
        <taxon>Muntiacus</taxon>
    </lineage>
</organism>
<reference evidence="1 2" key="1">
    <citation type="submission" date="2019-06" db="EMBL/GenBank/DDBJ databases">
        <title>Discovery of a novel chromosome fission-fusion reversal in muntjac.</title>
        <authorList>
            <person name="Mudd A.B."/>
            <person name="Bredeson J.V."/>
            <person name="Baum R."/>
            <person name="Hockemeyer D."/>
            <person name="Rokhsar D.S."/>
        </authorList>
    </citation>
    <scope>NUCLEOTIDE SEQUENCE [LARGE SCALE GENOMIC DNA]</scope>
    <source>
        <strain evidence="1">UCam_UCB_Mr</strain>
        <tissue evidence="1">Fibroblast cell line</tissue>
    </source>
</reference>
<dbReference type="GO" id="GO:0030552">
    <property type="term" value="F:cAMP binding"/>
    <property type="evidence" value="ECO:0007669"/>
    <property type="project" value="TreeGrafter"/>
</dbReference>